<evidence type="ECO:0000256" key="1">
    <source>
        <dbReference type="ARBA" id="ARBA00006295"/>
    </source>
</evidence>
<gene>
    <name evidence="3" type="ORF">LKD42_12040</name>
</gene>
<evidence type="ECO:0000259" key="2">
    <source>
        <dbReference type="SMART" id="SM00470"/>
    </source>
</evidence>
<feature type="domain" description="ParB-like N-terminal" evidence="2">
    <location>
        <begin position="26"/>
        <end position="112"/>
    </location>
</feature>
<dbReference type="Proteomes" id="UP001299235">
    <property type="component" value="Unassembled WGS sequence"/>
</dbReference>
<name>A0ABS8EXP0_9FIRM</name>
<dbReference type="SMART" id="SM00470">
    <property type="entry name" value="ParB"/>
    <property type="match status" value="1"/>
</dbReference>
<evidence type="ECO:0000313" key="3">
    <source>
        <dbReference type="EMBL" id="MCC2149966.1"/>
    </source>
</evidence>
<dbReference type="EMBL" id="JAJEQE010000050">
    <property type="protein sequence ID" value="MCC2149966.1"/>
    <property type="molecule type" value="Genomic_DNA"/>
</dbReference>
<comment type="similarity">
    <text evidence="1">Belongs to the ParB family.</text>
</comment>
<dbReference type="SUPFAM" id="SSF110849">
    <property type="entry name" value="ParB/Sulfiredoxin"/>
    <property type="match status" value="1"/>
</dbReference>
<dbReference type="RefSeq" id="WP_176781640.1">
    <property type="nucleotide sequence ID" value="NZ_JAJEQE010000050.1"/>
</dbReference>
<evidence type="ECO:0000313" key="4">
    <source>
        <dbReference type="Proteomes" id="UP001299235"/>
    </source>
</evidence>
<dbReference type="Pfam" id="PF02195">
    <property type="entry name" value="ParB_N"/>
    <property type="match status" value="1"/>
</dbReference>
<accession>A0ABS8EXP0</accession>
<proteinExistence type="inferred from homology"/>
<protein>
    <submittedName>
        <fullName evidence="3">ParB/RepB/Spo0J family partition protein</fullName>
    </submittedName>
</protein>
<dbReference type="InterPro" id="IPR036086">
    <property type="entry name" value="ParB/Sulfiredoxin_sf"/>
</dbReference>
<comment type="caution">
    <text evidence="3">The sequence shown here is derived from an EMBL/GenBank/DDBJ whole genome shotgun (WGS) entry which is preliminary data.</text>
</comment>
<reference evidence="3 4" key="1">
    <citation type="submission" date="2021-10" db="EMBL/GenBank/DDBJ databases">
        <title>Anaerobic single-cell dispensing facilitates the cultivation of human gut bacteria.</title>
        <authorList>
            <person name="Afrizal A."/>
        </authorList>
    </citation>
    <scope>NUCLEOTIDE SEQUENCE [LARGE SCALE GENOMIC DNA]</scope>
    <source>
        <strain evidence="3 4">CLA-AA-H246</strain>
    </source>
</reference>
<dbReference type="PANTHER" id="PTHR33375:SF1">
    <property type="entry name" value="CHROMOSOME-PARTITIONING PROTEIN PARB-RELATED"/>
    <property type="match status" value="1"/>
</dbReference>
<keyword evidence="4" id="KW-1185">Reference proteome</keyword>
<sequence>MSKVREKIKLTSYDELLKVEITDGLKEIDVDKLHDFSNYPFKVSDDEKMEELTESIRERGVLLPILVRKTNDEEYEIISGHRRTHAARLAGIEKVPVIIRELSDDDATILHL</sequence>
<dbReference type="PANTHER" id="PTHR33375">
    <property type="entry name" value="CHROMOSOME-PARTITIONING PROTEIN PARB-RELATED"/>
    <property type="match status" value="1"/>
</dbReference>
<dbReference type="NCBIfam" id="TIGR00180">
    <property type="entry name" value="parB_part"/>
    <property type="match status" value="1"/>
</dbReference>
<dbReference type="InterPro" id="IPR004437">
    <property type="entry name" value="ParB/RepB/Spo0J"/>
</dbReference>
<dbReference type="Gene3D" id="3.90.1530.10">
    <property type="entry name" value="Conserved hypothetical protein from pyrococcus furiosus pfu- 392566-001, ParB domain"/>
    <property type="match status" value="1"/>
</dbReference>
<organism evidence="3 4">
    <name type="scientific">Hominisplanchenecus faecis</name>
    <dbReference type="NCBI Taxonomy" id="2885351"/>
    <lineage>
        <taxon>Bacteria</taxon>
        <taxon>Bacillati</taxon>
        <taxon>Bacillota</taxon>
        <taxon>Clostridia</taxon>
        <taxon>Lachnospirales</taxon>
        <taxon>Lachnospiraceae</taxon>
        <taxon>Hominisplanchenecus</taxon>
    </lineage>
</organism>
<dbReference type="InterPro" id="IPR050336">
    <property type="entry name" value="Chromosome_partition/occlusion"/>
</dbReference>
<dbReference type="CDD" id="cd16407">
    <property type="entry name" value="ParB_N_like"/>
    <property type="match status" value="1"/>
</dbReference>
<dbReference type="InterPro" id="IPR003115">
    <property type="entry name" value="ParB_N"/>
</dbReference>